<gene>
    <name evidence="1" type="ORF">BK666_02030</name>
</gene>
<sequence>MNTALNIQPPALGEVWPGQGGIYAGVMPARADAASYHMIIPATDIGRFEWGRYREESLATSLVDGKANTDALIAVGGHPAAEAARAYAADGHADFDLPAIAELYEIWLNLNGKIDAWYWSSSQRSADTAFGMDFGDGYQFYDGKNGELRVRPVRRLPI</sequence>
<evidence type="ECO:0000313" key="2">
    <source>
        <dbReference type="Proteomes" id="UP000285349"/>
    </source>
</evidence>
<comment type="caution">
    <text evidence="1">The sequence shown here is derived from an EMBL/GenBank/DDBJ whole genome shotgun (WGS) entry which is preliminary data.</text>
</comment>
<evidence type="ECO:0000313" key="1">
    <source>
        <dbReference type="EMBL" id="RON52901.1"/>
    </source>
</evidence>
<accession>A0A423KIC6</accession>
<protein>
    <submittedName>
        <fullName evidence="1">DUF1566 domain-containing protein</fullName>
    </submittedName>
</protein>
<name>A0A423KIC6_9PSED</name>
<proteinExistence type="predicted"/>
<dbReference type="OrthoDB" id="7349818at2"/>
<reference evidence="1 2" key="1">
    <citation type="submission" date="2016-10" db="EMBL/GenBank/DDBJ databases">
        <title>Comparative genome analysis of multiple Pseudomonas spp. focuses on biocontrol and plant growth promoting traits.</title>
        <authorList>
            <person name="Tao X.-Y."/>
            <person name="Taylor C.G."/>
        </authorList>
    </citation>
    <scope>NUCLEOTIDE SEQUENCE [LARGE SCALE GENOMIC DNA]</scope>
    <source>
        <strain evidence="1 2">37A10</strain>
    </source>
</reference>
<dbReference type="Proteomes" id="UP000285349">
    <property type="component" value="Unassembled WGS sequence"/>
</dbReference>
<organism evidence="1 2">
    <name type="scientific">Pseudomonas frederiksbergensis</name>
    <dbReference type="NCBI Taxonomy" id="104087"/>
    <lineage>
        <taxon>Bacteria</taxon>
        <taxon>Pseudomonadati</taxon>
        <taxon>Pseudomonadota</taxon>
        <taxon>Gammaproteobacteria</taxon>
        <taxon>Pseudomonadales</taxon>
        <taxon>Pseudomonadaceae</taxon>
        <taxon>Pseudomonas</taxon>
    </lineage>
</organism>
<dbReference type="AlphaFoldDB" id="A0A423KIC6"/>
<dbReference type="RefSeq" id="WP_123508057.1">
    <property type="nucleotide sequence ID" value="NZ_MOBQ01000002.1"/>
</dbReference>
<dbReference type="EMBL" id="MOBQ01000002">
    <property type="protein sequence ID" value="RON52901.1"/>
    <property type="molecule type" value="Genomic_DNA"/>
</dbReference>